<evidence type="ECO:0000313" key="1">
    <source>
        <dbReference type="EMBL" id="KAI4310577.1"/>
    </source>
</evidence>
<gene>
    <name evidence="1" type="ORF">MLD38_035546</name>
</gene>
<comment type="caution">
    <text evidence="1">The sequence shown here is derived from an EMBL/GenBank/DDBJ whole genome shotgun (WGS) entry which is preliminary data.</text>
</comment>
<name>A0ACB9LGF6_9MYRT</name>
<dbReference type="Proteomes" id="UP001057402">
    <property type="component" value="Chromosome 11"/>
</dbReference>
<protein>
    <submittedName>
        <fullName evidence="1">Uncharacterized protein</fullName>
    </submittedName>
</protein>
<organism evidence="1 2">
    <name type="scientific">Melastoma candidum</name>
    <dbReference type="NCBI Taxonomy" id="119954"/>
    <lineage>
        <taxon>Eukaryota</taxon>
        <taxon>Viridiplantae</taxon>
        <taxon>Streptophyta</taxon>
        <taxon>Embryophyta</taxon>
        <taxon>Tracheophyta</taxon>
        <taxon>Spermatophyta</taxon>
        <taxon>Magnoliopsida</taxon>
        <taxon>eudicotyledons</taxon>
        <taxon>Gunneridae</taxon>
        <taxon>Pentapetalae</taxon>
        <taxon>rosids</taxon>
        <taxon>malvids</taxon>
        <taxon>Myrtales</taxon>
        <taxon>Melastomataceae</taxon>
        <taxon>Melastomatoideae</taxon>
        <taxon>Melastomateae</taxon>
        <taxon>Melastoma</taxon>
    </lineage>
</organism>
<reference evidence="2" key="1">
    <citation type="journal article" date="2023" name="Front. Plant Sci.">
        <title>Chromosomal-level genome assembly of Melastoma candidum provides insights into trichome evolution.</title>
        <authorList>
            <person name="Zhong Y."/>
            <person name="Wu W."/>
            <person name="Sun C."/>
            <person name="Zou P."/>
            <person name="Liu Y."/>
            <person name="Dai S."/>
            <person name="Zhou R."/>
        </authorList>
    </citation>
    <scope>NUCLEOTIDE SEQUENCE [LARGE SCALE GENOMIC DNA]</scope>
</reference>
<proteinExistence type="predicted"/>
<evidence type="ECO:0000313" key="2">
    <source>
        <dbReference type="Proteomes" id="UP001057402"/>
    </source>
</evidence>
<keyword evidence="2" id="KW-1185">Reference proteome</keyword>
<accession>A0ACB9LGF6</accession>
<dbReference type="EMBL" id="CM042890">
    <property type="protein sequence ID" value="KAI4310577.1"/>
    <property type="molecule type" value="Genomic_DNA"/>
</dbReference>
<sequence length="198" mass="22186">MHSEALTLAGLQVYISGTDVNVGSSGSKVSSTKTLLLELICLRESRISTKDGSQRVIQIRQELSAEPEKTLQIDFLTRLIEHHWWGSWESFEQVPLLFHAAYTVLPEKVKVVPPVVSFSAGLWNMRLFCEFGDEIPSSIDGLNDMDVDINEAVEDCDTALHLACPYGPLASLCAGWLNVYHLLNWYTGWCDLILYVLI</sequence>